<keyword evidence="4" id="KW-1185">Reference proteome</keyword>
<dbReference type="InterPro" id="IPR008969">
    <property type="entry name" value="CarboxyPept-like_regulatory"/>
</dbReference>
<evidence type="ECO:0000256" key="2">
    <source>
        <dbReference type="SAM" id="SignalP"/>
    </source>
</evidence>
<proteinExistence type="predicted"/>
<evidence type="ECO:0000256" key="1">
    <source>
        <dbReference type="SAM" id="MobiDB-lite"/>
    </source>
</evidence>
<evidence type="ECO:0000313" key="4">
    <source>
        <dbReference type="Proteomes" id="UP000831785"/>
    </source>
</evidence>
<dbReference type="Gene3D" id="2.60.40.1120">
    <property type="entry name" value="Carboxypeptidase-like, regulatory domain"/>
    <property type="match status" value="1"/>
</dbReference>
<dbReference type="Pfam" id="PF13715">
    <property type="entry name" value="CarbopepD_reg_2"/>
    <property type="match status" value="1"/>
</dbReference>
<dbReference type="RefSeq" id="WP_244714171.1">
    <property type="nucleotide sequence ID" value="NZ_CP095049.1"/>
</dbReference>
<dbReference type="EMBL" id="CP095049">
    <property type="protein sequence ID" value="UOQ51053.1"/>
    <property type="molecule type" value="Genomic_DNA"/>
</dbReference>
<reference evidence="3 4" key="1">
    <citation type="submission" date="2022-04" db="EMBL/GenBank/DDBJ databases">
        <title>Hymenobacter sp. isolated from the air.</title>
        <authorList>
            <person name="Won M."/>
            <person name="Lee C.-M."/>
            <person name="Woen H.-Y."/>
            <person name="Kwon S.-W."/>
        </authorList>
    </citation>
    <scope>NUCLEOTIDE SEQUENCE [LARGE SCALE GENOMIC DNA]</scope>
    <source>
        <strain evidence="4">5116 S-27</strain>
    </source>
</reference>
<dbReference type="SUPFAM" id="SSF49464">
    <property type="entry name" value="Carboxypeptidase regulatory domain-like"/>
    <property type="match status" value="1"/>
</dbReference>
<evidence type="ECO:0000313" key="3">
    <source>
        <dbReference type="EMBL" id="UOQ51053.1"/>
    </source>
</evidence>
<keyword evidence="2" id="KW-0732">Signal</keyword>
<feature type="region of interest" description="Disordered" evidence="1">
    <location>
        <begin position="36"/>
        <end position="80"/>
    </location>
</feature>
<organism evidence="3 4">
    <name type="scientific">Hymenobacter cellulosivorans</name>
    <dbReference type="NCBI Taxonomy" id="2932249"/>
    <lineage>
        <taxon>Bacteria</taxon>
        <taxon>Pseudomonadati</taxon>
        <taxon>Bacteroidota</taxon>
        <taxon>Cytophagia</taxon>
        <taxon>Cytophagales</taxon>
        <taxon>Hymenobacteraceae</taxon>
        <taxon>Hymenobacter</taxon>
    </lineage>
</organism>
<gene>
    <name evidence="3" type="ORF">MUN80_14930</name>
</gene>
<feature type="compositionally biased region" description="Polar residues" evidence="1">
    <location>
        <begin position="42"/>
        <end position="56"/>
    </location>
</feature>
<feature type="chain" id="PRO_5046210616" evidence="2">
    <location>
        <begin position="23"/>
        <end position="174"/>
    </location>
</feature>
<dbReference type="Proteomes" id="UP000831785">
    <property type="component" value="Chromosome"/>
</dbReference>
<feature type="compositionally biased region" description="Low complexity" evidence="1">
    <location>
        <begin position="69"/>
        <end position="80"/>
    </location>
</feature>
<protein>
    <submittedName>
        <fullName evidence="3">Carboxypeptidase-like regulatory domain-containing protein</fullName>
    </submittedName>
</protein>
<name>A0ABY4F312_9BACT</name>
<accession>A0ABY4F312</accession>
<sequence>MSHTLRVFGLFCLLGSAFSTLAQTTNPNASLIAAQVEKKPSSAPNPETKSSQEQPVTTTAEPESEAEPEAAAAPATTTTTTTAAAEIATLTGRVFNEENKPLAGVVVFIKDAAAFVSTDAKGEYRLDAPAGVHTLTFSYAGYEEQQLKASNFLPASVQLLPAANKKKLTKSSRH</sequence>
<feature type="signal peptide" evidence="2">
    <location>
        <begin position="1"/>
        <end position="22"/>
    </location>
</feature>